<evidence type="ECO:0000256" key="2">
    <source>
        <dbReference type="ARBA" id="ARBA00013081"/>
    </source>
</evidence>
<accession>A0A1N7IL46</accession>
<dbReference type="InterPro" id="IPR001932">
    <property type="entry name" value="PPM-type_phosphatase-like_dom"/>
</dbReference>
<dbReference type="AlphaFoldDB" id="A0A1N7IL46"/>
<dbReference type="EC" id="3.1.3.16" evidence="2"/>
<evidence type="ECO:0000256" key="6">
    <source>
        <dbReference type="ARBA" id="ARBA00023211"/>
    </source>
</evidence>
<dbReference type="CDD" id="cd00143">
    <property type="entry name" value="PP2Cc"/>
    <property type="match status" value="1"/>
</dbReference>
<dbReference type="SMART" id="SM00331">
    <property type="entry name" value="PP2C_SIG"/>
    <property type="match status" value="1"/>
</dbReference>
<evidence type="ECO:0000256" key="9">
    <source>
        <dbReference type="SAM" id="MobiDB-lite"/>
    </source>
</evidence>
<keyword evidence="6" id="KW-0464">Manganese</keyword>
<dbReference type="Pfam" id="PF13672">
    <property type="entry name" value="PP2C_2"/>
    <property type="match status" value="1"/>
</dbReference>
<dbReference type="GO" id="GO:0046872">
    <property type="term" value="F:metal ion binding"/>
    <property type="evidence" value="ECO:0007669"/>
    <property type="project" value="UniProtKB-KW"/>
</dbReference>
<dbReference type="Gene3D" id="3.60.40.10">
    <property type="entry name" value="PPM-type phosphatase domain"/>
    <property type="match status" value="1"/>
</dbReference>
<gene>
    <name evidence="11" type="ORF">SAMN05421687_101457</name>
</gene>
<dbReference type="NCBIfam" id="NF033484">
    <property type="entry name" value="Stp1_PP2C_phos"/>
    <property type="match status" value="1"/>
</dbReference>
<dbReference type="GO" id="GO:0004722">
    <property type="term" value="F:protein serine/threonine phosphatase activity"/>
    <property type="evidence" value="ECO:0007669"/>
    <property type="project" value="UniProtKB-EC"/>
</dbReference>
<keyword evidence="4" id="KW-0378">Hydrolase</keyword>
<evidence type="ECO:0000259" key="10">
    <source>
        <dbReference type="PROSITE" id="PS51746"/>
    </source>
</evidence>
<keyword evidence="3" id="KW-0479">Metal-binding</keyword>
<dbReference type="EMBL" id="FTOC01000001">
    <property type="protein sequence ID" value="SIS37809.1"/>
    <property type="molecule type" value="Genomic_DNA"/>
</dbReference>
<feature type="compositionally biased region" description="Basic and acidic residues" evidence="9">
    <location>
        <begin position="8"/>
        <end position="24"/>
    </location>
</feature>
<evidence type="ECO:0000313" key="12">
    <source>
        <dbReference type="Proteomes" id="UP000187608"/>
    </source>
</evidence>
<dbReference type="PANTHER" id="PTHR13832:SF860">
    <property type="entry name" value="PROTEIN PHOSPHATASE PHPP"/>
    <property type="match status" value="1"/>
</dbReference>
<dbReference type="STRING" id="570947.SAMN05421687_101457"/>
<dbReference type="SMART" id="SM00332">
    <property type="entry name" value="PP2Cc"/>
    <property type="match status" value="1"/>
</dbReference>
<name>A0A1N7IL46_9BACI</name>
<feature type="region of interest" description="Disordered" evidence="9">
    <location>
        <begin position="1"/>
        <end position="24"/>
    </location>
</feature>
<sequence>MEGFFWTDRGKVRPHNEDDGSVKEHPSGDAWFAIVADGMGGHRAGDVASRMAVEYMEKAFLEQEGFETPEDIKNWLEASMREVNEKIIHHASVNEECRGMGTTVVAAVSTGSFIGIVNIGDSRCYIADEEGFRQVTKDHSLVNELVRSGQISEEEAKDHPRKNVLLQAVGTEKQVNPDFHCLSPEGPSRILLCSDGLTNKVSDDELAELADFEQRVETMAGRWIELANQRGGEDNISIALVNRPSFPEEEGGE</sequence>
<proteinExistence type="predicted"/>
<keyword evidence="12" id="KW-1185">Reference proteome</keyword>
<organism evidence="11 12">
    <name type="scientific">Salimicrobium flavidum</name>
    <dbReference type="NCBI Taxonomy" id="570947"/>
    <lineage>
        <taxon>Bacteria</taxon>
        <taxon>Bacillati</taxon>
        <taxon>Bacillota</taxon>
        <taxon>Bacilli</taxon>
        <taxon>Bacillales</taxon>
        <taxon>Bacillaceae</taxon>
        <taxon>Salimicrobium</taxon>
    </lineage>
</organism>
<dbReference type="PANTHER" id="PTHR13832">
    <property type="entry name" value="PROTEIN PHOSPHATASE 2C"/>
    <property type="match status" value="1"/>
</dbReference>
<comment type="catalytic activity">
    <reaction evidence="7">
        <text>O-phospho-L-seryl-[protein] + H2O = L-seryl-[protein] + phosphate</text>
        <dbReference type="Rhea" id="RHEA:20629"/>
        <dbReference type="Rhea" id="RHEA-COMP:9863"/>
        <dbReference type="Rhea" id="RHEA-COMP:11604"/>
        <dbReference type="ChEBI" id="CHEBI:15377"/>
        <dbReference type="ChEBI" id="CHEBI:29999"/>
        <dbReference type="ChEBI" id="CHEBI:43474"/>
        <dbReference type="ChEBI" id="CHEBI:83421"/>
        <dbReference type="EC" id="3.1.3.16"/>
    </reaction>
</comment>
<evidence type="ECO:0000256" key="4">
    <source>
        <dbReference type="ARBA" id="ARBA00022801"/>
    </source>
</evidence>
<evidence type="ECO:0000256" key="3">
    <source>
        <dbReference type="ARBA" id="ARBA00022723"/>
    </source>
</evidence>
<evidence type="ECO:0000256" key="8">
    <source>
        <dbReference type="ARBA" id="ARBA00048336"/>
    </source>
</evidence>
<comment type="cofactor">
    <cofactor evidence="1">
        <name>Mn(2+)</name>
        <dbReference type="ChEBI" id="CHEBI:29035"/>
    </cofactor>
</comment>
<dbReference type="RefSeq" id="WP_076556716.1">
    <property type="nucleotide sequence ID" value="NZ_FTOC01000001.1"/>
</dbReference>
<dbReference type="OrthoDB" id="9801841at2"/>
<dbReference type="InterPro" id="IPR015655">
    <property type="entry name" value="PP2C"/>
</dbReference>
<dbReference type="FunFam" id="3.60.40.10:FF:000002">
    <property type="entry name" value="Serine/threonine phosphatase stp"/>
    <property type="match status" value="1"/>
</dbReference>
<evidence type="ECO:0000313" key="11">
    <source>
        <dbReference type="EMBL" id="SIS37809.1"/>
    </source>
</evidence>
<keyword evidence="5" id="KW-0904">Protein phosphatase</keyword>
<protein>
    <recommendedName>
        <fullName evidence="2">protein-serine/threonine phosphatase</fullName>
        <ecNumber evidence="2">3.1.3.16</ecNumber>
    </recommendedName>
</protein>
<dbReference type="PROSITE" id="PS51746">
    <property type="entry name" value="PPM_2"/>
    <property type="match status" value="1"/>
</dbReference>
<reference evidence="12" key="1">
    <citation type="submission" date="2017-01" db="EMBL/GenBank/DDBJ databases">
        <authorList>
            <person name="Varghese N."/>
            <person name="Submissions S."/>
        </authorList>
    </citation>
    <scope>NUCLEOTIDE SEQUENCE [LARGE SCALE GENOMIC DNA]</scope>
    <source>
        <strain evidence="12">DSM 23127</strain>
    </source>
</reference>
<comment type="catalytic activity">
    <reaction evidence="8">
        <text>O-phospho-L-threonyl-[protein] + H2O = L-threonyl-[protein] + phosphate</text>
        <dbReference type="Rhea" id="RHEA:47004"/>
        <dbReference type="Rhea" id="RHEA-COMP:11060"/>
        <dbReference type="Rhea" id="RHEA-COMP:11605"/>
        <dbReference type="ChEBI" id="CHEBI:15377"/>
        <dbReference type="ChEBI" id="CHEBI:30013"/>
        <dbReference type="ChEBI" id="CHEBI:43474"/>
        <dbReference type="ChEBI" id="CHEBI:61977"/>
        <dbReference type="EC" id="3.1.3.16"/>
    </reaction>
</comment>
<evidence type="ECO:0000256" key="7">
    <source>
        <dbReference type="ARBA" id="ARBA00047761"/>
    </source>
</evidence>
<evidence type="ECO:0000256" key="1">
    <source>
        <dbReference type="ARBA" id="ARBA00001936"/>
    </source>
</evidence>
<dbReference type="InterPro" id="IPR036457">
    <property type="entry name" value="PPM-type-like_dom_sf"/>
</dbReference>
<feature type="domain" description="PPM-type phosphatase" evidence="10">
    <location>
        <begin position="2"/>
        <end position="243"/>
    </location>
</feature>
<dbReference type="Proteomes" id="UP000187608">
    <property type="component" value="Unassembled WGS sequence"/>
</dbReference>
<evidence type="ECO:0000256" key="5">
    <source>
        <dbReference type="ARBA" id="ARBA00022912"/>
    </source>
</evidence>
<dbReference type="SUPFAM" id="SSF81606">
    <property type="entry name" value="PP2C-like"/>
    <property type="match status" value="1"/>
</dbReference>